<dbReference type="GO" id="GO:0005771">
    <property type="term" value="C:multivesicular body"/>
    <property type="evidence" value="ECO:0007669"/>
    <property type="project" value="TreeGrafter"/>
</dbReference>
<dbReference type="AlphaFoldDB" id="A0A7R9BM46"/>
<dbReference type="GO" id="GO:0000815">
    <property type="term" value="C:ESCRT III complex"/>
    <property type="evidence" value="ECO:0007669"/>
    <property type="project" value="TreeGrafter"/>
</dbReference>
<dbReference type="Gene3D" id="6.10.250.1710">
    <property type="match status" value="1"/>
</dbReference>
<evidence type="ECO:0000313" key="7">
    <source>
        <dbReference type="Proteomes" id="UP000678499"/>
    </source>
</evidence>
<sequence length="223" mass="25000">MSLLERMFGRGKKGEAPTPAEAINGLRETEEMLMKKQEYLEGKIEQEISQAKKHGTKNKRLALQALKRKKRYEKQLLQIDGTLSTLEMQREALESANTNTAVLQTMNAAAKAMKAAHQHMDVDKVHDMMDDVAEQQELAKEITEAISSPAAFSADYDEDELERELEELEQEELDQRLLEPAPTAALPTPPTAVPVASGASRAKPRPQKEDMDDDLQELTEWAS</sequence>
<name>A0A7R9BM46_9CRUS</name>
<evidence type="ECO:0000256" key="2">
    <source>
        <dbReference type="ARBA" id="ARBA00006190"/>
    </source>
</evidence>
<proteinExistence type="inferred from homology"/>
<evidence type="ECO:0008006" key="8">
    <source>
        <dbReference type="Google" id="ProtNLM"/>
    </source>
</evidence>
<dbReference type="PANTHER" id="PTHR22761:SF10">
    <property type="entry name" value="GH13992P"/>
    <property type="match status" value="1"/>
</dbReference>
<evidence type="ECO:0000313" key="6">
    <source>
        <dbReference type="EMBL" id="CAD7277594.1"/>
    </source>
</evidence>
<dbReference type="InterPro" id="IPR005024">
    <property type="entry name" value="Snf7_fam"/>
</dbReference>
<evidence type="ECO:0000256" key="3">
    <source>
        <dbReference type="ARBA" id="ARBA00022753"/>
    </source>
</evidence>
<dbReference type="GO" id="GO:0009898">
    <property type="term" value="C:cytoplasmic side of plasma membrane"/>
    <property type="evidence" value="ECO:0007669"/>
    <property type="project" value="TreeGrafter"/>
</dbReference>
<feature type="region of interest" description="Disordered" evidence="5">
    <location>
        <begin position="164"/>
        <end position="223"/>
    </location>
</feature>
<reference evidence="6" key="1">
    <citation type="submission" date="2020-11" db="EMBL/GenBank/DDBJ databases">
        <authorList>
            <person name="Tran Van P."/>
        </authorList>
    </citation>
    <scope>NUCLEOTIDE SEQUENCE</scope>
</reference>
<evidence type="ECO:0000256" key="1">
    <source>
        <dbReference type="ARBA" id="ARBA00004603"/>
    </source>
</evidence>
<comment type="subcellular location">
    <subcellularLocation>
        <location evidence="1">Late endosome</location>
    </subcellularLocation>
</comment>
<dbReference type="EMBL" id="CAJPEX010000950">
    <property type="protein sequence ID" value="CAG0917746.1"/>
    <property type="molecule type" value="Genomic_DNA"/>
</dbReference>
<comment type="similarity">
    <text evidence="2">Belongs to the SNF7 family.</text>
</comment>
<keyword evidence="4" id="KW-0175">Coiled coil</keyword>
<keyword evidence="3" id="KW-0967">Endosome</keyword>
<dbReference type="PANTHER" id="PTHR22761">
    <property type="entry name" value="CHARGED MULTIVESICULAR BODY PROTEIN"/>
    <property type="match status" value="1"/>
</dbReference>
<evidence type="ECO:0000256" key="4">
    <source>
        <dbReference type="ARBA" id="ARBA00023054"/>
    </source>
</evidence>
<dbReference type="GO" id="GO:0006900">
    <property type="term" value="P:vesicle budding from membrane"/>
    <property type="evidence" value="ECO:0007669"/>
    <property type="project" value="TreeGrafter"/>
</dbReference>
<dbReference type="Gene3D" id="1.10.287.1060">
    <property type="entry name" value="ESAT-6-like"/>
    <property type="match status" value="1"/>
</dbReference>
<accession>A0A7R9BM46</accession>
<dbReference type="EMBL" id="OA882987">
    <property type="protein sequence ID" value="CAD7277594.1"/>
    <property type="molecule type" value="Genomic_DNA"/>
</dbReference>
<dbReference type="Pfam" id="PF03357">
    <property type="entry name" value="Snf7"/>
    <property type="match status" value="1"/>
</dbReference>
<gene>
    <name evidence="6" type="ORF">NMOB1V02_LOCUS5324</name>
</gene>
<evidence type="ECO:0000256" key="5">
    <source>
        <dbReference type="SAM" id="MobiDB-lite"/>
    </source>
</evidence>
<dbReference type="OrthoDB" id="5592979at2759"/>
<organism evidence="6">
    <name type="scientific">Notodromas monacha</name>
    <dbReference type="NCBI Taxonomy" id="399045"/>
    <lineage>
        <taxon>Eukaryota</taxon>
        <taxon>Metazoa</taxon>
        <taxon>Ecdysozoa</taxon>
        <taxon>Arthropoda</taxon>
        <taxon>Crustacea</taxon>
        <taxon>Oligostraca</taxon>
        <taxon>Ostracoda</taxon>
        <taxon>Podocopa</taxon>
        <taxon>Podocopida</taxon>
        <taxon>Cypridocopina</taxon>
        <taxon>Cypridoidea</taxon>
        <taxon>Cyprididae</taxon>
        <taxon>Notodromas</taxon>
    </lineage>
</organism>
<dbReference type="Proteomes" id="UP000678499">
    <property type="component" value="Unassembled WGS sequence"/>
</dbReference>
<protein>
    <recommendedName>
        <fullName evidence="8">Charged multivesicular body protein 4b</fullName>
    </recommendedName>
</protein>
<keyword evidence="7" id="KW-1185">Reference proteome</keyword>
<dbReference type="FunFam" id="1.10.287.1060:FF:000001">
    <property type="entry name" value="Charged multivesicular body protein 4b"/>
    <property type="match status" value="1"/>
</dbReference>
<dbReference type="GO" id="GO:0032511">
    <property type="term" value="P:late endosome to vacuole transport via multivesicular body sorting pathway"/>
    <property type="evidence" value="ECO:0007669"/>
    <property type="project" value="TreeGrafter"/>
</dbReference>